<comment type="similarity">
    <text evidence="2">Belongs to the protein kinase superfamily. Ser/Thr protein kinase family.</text>
</comment>
<organism evidence="17 18">
    <name type="scientific">Sphagnum jensenii</name>
    <dbReference type="NCBI Taxonomy" id="128206"/>
    <lineage>
        <taxon>Eukaryota</taxon>
        <taxon>Viridiplantae</taxon>
        <taxon>Streptophyta</taxon>
        <taxon>Embryophyta</taxon>
        <taxon>Bryophyta</taxon>
        <taxon>Sphagnophytina</taxon>
        <taxon>Sphagnopsida</taxon>
        <taxon>Sphagnales</taxon>
        <taxon>Sphagnaceae</taxon>
        <taxon>Sphagnum</taxon>
    </lineage>
</organism>
<keyword evidence="15" id="KW-0732">Signal</keyword>
<keyword evidence="5 14" id="KW-0812">Transmembrane</keyword>
<dbReference type="InterPro" id="IPR011009">
    <property type="entry name" value="Kinase-like_dom_sf"/>
</dbReference>
<dbReference type="Gene3D" id="1.10.510.10">
    <property type="entry name" value="Transferase(Phosphotransferase) domain 1"/>
    <property type="match status" value="1"/>
</dbReference>
<keyword evidence="3" id="KW-0433">Leucine-rich repeat</keyword>
<keyword evidence="9 13" id="KW-0067">ATP-binding</keyword>
<evidence type="ECO:0000256" key="13">
    <source>
        <dbReference type="PROSITE-ProRule" id="PRU10141"/>
    </source>
</evidence>
<feature type="transmembrane region" description="Helical" evidence="14">
    <location>
        <begin position="619"/>
        <end position="642"/>
    </location>
</feature>
<dbReference type="PROSITE" id="PS00108">
    <property type="entry name" value="PROTEIN_KINASE_ST"/>
    <property type="match status" value="1"/>
</dbReference>
<dbReference type="InterPro" id="IPR032675">
    <property type="entry name" value="LRR_dom_sf"/>
</dbReference>
<dbReference type="PRINTS" id="PR00019">
    <property type="entry name" value="LEURICHRPT"/>
</dbReference>
<feature type="domain" description="Protein kinase" evidence="16">
    <location>
        <begin position="681"/>
        <end position="959"/>
    </location>
</feature>
<dbReference type="Pfam" id="PF00069">
    <property type="entry name" value="Pkinase"/>
    <property type="match status" value="1"/>
</dbReference>
<proteinExistence type="inferred from homology"/>
<dbReference type="InterPro" id="IPR017441">
    <property type="entry name" value="Protein_kinase_ATP_BS"/>
</dbReference>
<comment type="subcellular location">
    <subcellularLocation>
        <location evidence="1">Membrane</location>
    </subcellularLocation>
</comment>
<dbReference type="InterPro" id="IPR008271">
    <property type="entry name" value="Ser/Thr_kinase_AS"/>
</dbReference>
<keyword evidence="10 14" id="KW-1133">Transmembrane helix</keyword>
<evidence type="ECO:0000259" key="16">
    <source>
        <dbReference type="PROSITE" id="PS50011"/>
    </source>
</evidence>
<dbReference type="SMART" id="SM00220">
    <property type="entry name" value="S_TKc"/>
    <property type="match status" value="1"/>
</dbReference>
<evidence type="ECO:0000256" key="9">
    <source>
        <dbReference type="ARBA" id="ARBA00022840"/>
    </source>
</evidence>
<evidence type="ECO:0000256" key="2">
    <source>
        <dbReference type="ARBA" id="ARBA00008684"/>
    </source>
</evidence>
<dbReference type="PROSITE" id="PS50011">
    <property type="entry name" value="PROTEIN_KINASE_DOM"/>
    <property type="match status" value="1"/>
</dbReference>
<evidence type="ECO:0000256" key="4">
    <source>
        <dbReference type="ARBA" id="ARBA00022679"/>
    </source>
</evidence>
<dbReference type="Gene3D" id="3.30.200.20">
    <property type="entry name" value="Phosphorylase Kinase, domain 1"/>
    <property type="match status" value="1"/>
</dbReference>
<dbReference type="Pfam" id="PF00560">
    <property type="entry name" value="LRR_1"/>
    <property type="match status" value="10"/>
</dbReference>
<evidence type="ECO:0000256" key="15">
    <source>
        <dbReference type="SAM" id="SignalP"/>
    </source>
</evidence>
<evidence type="ECO:0000256" key="7">
    <source>
        <dbReference type="ARBA" id="ARBA00022741"/>
    </source>
</evidence>
<dbReference type="InterPro" id="IPR013210">
    <property type="entry name" value="LRR_N_plant-typ"/>
</dbReference>
<keyword evidence="12" id="KW-0325">Glycoprotein</keyword>
<keyword evidence="8" id="KW-0418">Kinase</keyword>
<keyword evidence="18" id="KW-1185">Reference proteome</keyword>
<keyword evidence="4" id="KW-0808">Transferase</keyword>
<dbReference type="SUPFAM" id="SSF56112">
    <property type="entry name" value="Protein kinase-like (PK-like)"/>
    <property type="match status" value="1"/>
</dbReference>
<name>A0ABP0WZ46_9BRYO</name>
<evidence type="ECO:0000256" key="14">
    <source>
        <dbReference type="SAM" id="Phobius"/>
    </source>
</evidence>
<dbReference type="PANTHER" id="PTHR48056">
    <property type="entry name" value="LRR RECEPTOR-LIKE SERINE/THREONINE-PROTEIN KINASE-RELATED"/>
    <property type="match status" value="1"/>
</dbReference>
<protein>
    <recommendedName>
        <fullName evidence="16">Protein kinase domain-containing protein</fullName>
    </recommendedName>
</protein>
<dbReference type="InterPro" id="IPR050647">
    <property type="entry name" value="Plant_LRR-RLKs"/>
</dbReference>
<gene>
    <name evidence="17" type="ORF">CSSPJE1EN1_LOCUS16509</name>
</gene>
<evidence type="ECO:0000313" key="18">
    <source>
        <dbReference type="Proteomes" id="UP001497444"/>
    </source>
</evidence>
<keyword evidence="7 13" id="KW-0547">Nucleotide-binding</keyword>
<evidence type="ECO:0000256" key="11">
    <source>
        <dbReference type="ARBA" id="ARBA00023136"/>
    </source>
</evidence>
<evidence type="ECO:0000256" key="12">
    <source>
        <dbReference type="ARBA" id="ARBA00023180"/>
    </source>
</evidence>
<feature type="signal peptide" evidence="15">
    <location>
        <begin position="1"/>
        <end position="23"/>
    </location>
</feature>
<dbReference type="Pfam" id="PF08263">
    <property type="entry name" value="LRRNT_2"/>
    <property type="match status" value="1"/>
</dbReference>
<accession>A0ABP0WZ46</accession>
<evidence type="ECO:0000256" key="5">
    <source>
        <dbReference type="ARBA" id="ARBA00022692"/>
    </source>
</evidence>
<sequence>MDMKKTSVNLVFFFFFFFVSILGLSEEGKALLEFKNSITDANKWLANWVATDLLPCNWTGVTCTGDSVTAINLSGLSISGQVPEGVLGQLGNLTTLDLGNTDLGGTFPLDLLNCSNLMSLNLSYTYMEGPLPTRISQLTKLQTLDLSYSSFFGPVPDAFGDLLALKLLNLKAANFTGVLPSSLGNLTNLTEIHLGLANFTPTAMPSWFANLTNLKNSLNGSIPEIFTNLTELVSLDLSQNQLTGSIPSGLIELEKLQVIELFANQLSGEIPADIGNLRSLSQIDVSQNQLSGAIPQSIANLTNLSILHLWQNSLSGIIPPGMANLQALTEFVLFENHFTGTVPGNLGKDCNLTRFDVSTNLLSGPVPVHLCDGQQLTQLIFFNNMFSGTIPDAYENCRSLTRVRFEINELSGPIPDGLWGAPKMQIFTAHTNMLNGNILPSIGYALNLATLDISSNWFTGPLPQEIGNLVMMQSLSVSGNNLSGTIPPQLSHLSQLNELDLSQNSFTDGIPPALGNCTQLKTLNLSMNFLTGPIPSELGELSSLALLDLSHNALTGEVPSVLSGLPLEILDVSYNNLSGVLPPGLLTVTDAEGNPDLCDVASNCEAGMQQTNSKINGPMVSAVVGTFVAAMIVLIVGSCCFYQRYTIFNEHQKGLVQNSSWHLTSFHKNTLREYEIAEFCNDPDNIIGSGGSGKVYKAVLGNGQPVAVKKLGWGETKGEALHDHGFKAEVETLGKIRHRNIVKLLCCCSNNESNLLVYEYMPNGSLGDILHSTKGGALDWAMRYKIALGAAQGLEYLHHDCLPQIVHRDVKSNNILLDADYEAHVADFGLARVLETTTITTWKGESMSAVAGSYGYIAPEYAYTLNVGEKSDIYSFGVVLLELVTGKRPIEPTFGEGVDLVKWVMNKIQRTEGLYEVLDPHLGCASHNDMILVLRVAMLCLSQHPRSRPPMREVVQLLIEAKPRSCREKLNTNTNVSGSIWPDITSTNLKNTAEDERKEMNAAANNDYNNNVVETPNFLGL</sequence>
<dbReference type="EMBL" id="OZ020098">
    <property type="protein sequence ID" value="CAK9271031.1"/>
    <property type="molecule type" value="Genomic_DNA"/>
</dbReference>
<dbReference type="InterPro" id="IPR001611">
    <property type="entry name" value="Leu-rich_rpt"/>
</dbReference>
<feature type="chain" id="PRO_5045627136" description="Protein kinase domain-containing protein" evidence="15">
    <location>
        <begin position="24"/>
        <end position="1021"/>
    </location>
</feature>
<dbReference type="InterPro" id="IPR003591">
    <property type="entry name" value="Leu-rich_rpt_typical-subtyp"/>
</dbReference>
<dbReference type="SUPFAM" id="SSF52047">
    <property type="entry name" value="RNI-like"/>
    <property type="match status" value="1"/>
</dbReference>
<evidence type="ECO:0000256" key="6">
    <source>
        <dbReference type="ARBA" id="ARBA00022737"/>
    </source>
</evidence>
<evidence type="ECO:0000256" key="8">
    <source>
        <dbReference type="ARBA" id="ARBA00022777"/>
    </source>
</evidence>
<dbReference type="PANTHER" id="PTHR48056:SF44">
    <property type="entry name" value="RECEPTOR PROTEIN KINASE CLAVATA1"/>
    <property type="match status" value="1"/>
</dbReference>
<feature type="binding site" evidence="13">
    <location>
        <position position="710"/>
    </location>
    <ligand>
        <name>ATP</name>
        <dbReference type="ChEBI" id="CHEBI:30616"/>
    </ligand>
</feature>
<reference evidence="17" key="1">
    <citation type="submission" date="2024-02" db="EMBL/GenBank/DDBJ databases">
        <authorList>
            <consortium name="ELIXIR-Norway"/>
            <consortium name="Elixir Norway"/>
        </authorList>
    </citation>
    <scope>NUCLEOTIDE SEQUENCE</scope>
</reference>
<dbReference type="PROSITE" id="PS00107">
    <property type="entry name" value="PROTEIN_KINASE_ATP"/>
    <property type="match status" value="1"/>
</dbReference>
<evidence type="ECO:0000256" key="1">
    <source>
        <dbReference type="ARBA" id="ARBA00004370"/>
    </source>
</evidence>
<evidence type="ECO:0000256" key="10">
    <source>
        <dbReference type="ARBA" id="ARBA00022989"/>
    </source>
</evidence>
<keyword evidence="11 14" id="KW-0472">Membrane</keyword>
<dbReference type="Gene3D" id="3.80.10.10">
    <property type="entry name" value="Ribonuclease Inhibitor"/>
    <property type="match status" value="4"/>
</dbReference>
<keyword evidence="6" id="KW-0677">Repeat</keyword>
<dbReference type="Proteomes" id="UP001497444">
    <property type="component" value="Chromosome 3"/>
</dbReference>
<evidence type="ECO:0000313" key="17">
    <source>
        <dbReference type="EMBL" id="CAK9271031.1"/>
    </source>
</evidence>
<dbReference type="InterPro" id="IPR000719">
    <property type="entry name" value="Prot_kinase_dom"/>
</dbReference>
<dbReference type="SMART" id="SM00369">
    <property type="entry name" value="LRR_TYP"/>
    <property type="match status" value="8"/>
</dbReference>
<dbReference type="SUPFAM" id="SSF52058">
    <property type="entry name" value="L domain-like"/>
    <property type="match status" value="1"/>
</dbReference>
<evidence type="ECO:0000256" key="3">
    <source>
        <dbReference type="ARBA" id="ARBA00022614"/>
    </source>
</evidence>